<organism evidence="1 2">
    <name type="scientific">Eumeta variegata</name>
    <name type="common">Bagworm moth</name>
    <name type="synonym">Eumeta japonica</name>
    <dbReference type="NCBI Taxonomy" id="151549"/>
    <lineage>
        <taxon>Eukaryota</taxon>
        <taxon>Metazoa</taxon>
        <taxon>Ecdysozoa</taxon>
        <taxon>Arthropoda</taxon>
        <taxon>Hexapoda</taxon>
        <taxon>Insecta</taxon>
        <taxon>Pterygota</taxon>
        <taxon>Neoptera</taxon>
        <taxon>Endopterygota</taxon>
        <taxon>Lepidoptera</taxon>
        <taxon>Glossata</taxon>
        <taxon>Ditrysia</taxon>
        <taxon>Tineoidea</taxon>
        <taxon>Psychidae</taxon>
        <taxon>Oiketicinae</taxon>
        <taxon>Eumeta</taxon>
    </lineage>
</organism>
<comment type="caution">
    <text evidence="1">The sequence shown here is derived from an EMBL/GenBank/DDBJ whole genome shotgun (WGS) entry which is preliminary data.</text>
</comment>
<dbReference type="EMBL" id="BGZK01000972">
    <property type="protein sequence ID" value="GBP66950.1"/>
    <property type="molecule type" value="Genomic_DNA"/>
</dbReference>
<name>A0A4C1XV05_EUMVA</name>
<protein>
    <submittedName>
        <fullName evidence="1">Uncharacterized protein</fullName>
    </submittedName>
</protein>
<sequence>MEIGVQYRTSQEGDRYSMEQQWFTGTLTHRKKGNSGSCYCTSVFYDNVRSRDNLANPAARPGARKLGTFRGHRTIYHSMGGKSDLPFRLTARPDFG</sequence>
<evidence type="ECO:0000313" key="1">
    <source>
        <dbReference type="EMBL" id="GBP66950.1"/>
    </source>
</evidence>
<dbReference type="Proteomes" id="UP000299102">
    <property type="component" value="Unassembled WGS sequence"/>
</dbReference>
<reference evidence="1 2" key="1">
    <citation type="journal article" date="2019" name="Commun. Biol.">
        <title>The bagworm genome reveals a unique fibroin gene that provides high tensile strength.</title>
        <authorList>
            <person name="Kono N."/>
            <person name="Nakamura H."/>
            <person name="Ohtoshi R."/>
            <person name="Tomita M."/>
            <person name="Numata K."/>
            <person name="Arakawa K."/>
        </authorList>
    </citation>
    <scope>NUCLEOTIDE SEQUENCE [LARGE SCALE GENOMIC DNA]</scope>
</reference>
<accession>A0A4C1XV05</accession>
<gene>
    <name evidence="1" type="ORF">EVAR_40542_1</name>
</gene>
<proteinExistence type="predicted"/>
<dbReference type="AlphaFoldDB" id="A0A4C1XV05"/>
<keyword evidence="2" id="KW-1185">Reference proteome</keyword>
<evidence type="ECO:0000313" key="2">
    <source>
        <dbReference type="Proteomes" id="UP000299102"/>
    </source>
</evidence>